<dbReference type="AlphaFoldDB" id="A0A2P2J4H0"/>
<proteinExistence type="predicted"/>
<dbReference type="EMBL" id="GGEC01007886">
    <property type="protein sequence ID" value="MBW88369.1"/>
    <property type="molecule type" value="Transcribed_RNA"/>
</dbReference>
<accession>A0A2P2J4H0</accession>
<reference evidence="1" key="1">
    <citation type="submission" date="2018-02" db="EMBL/GenBank/DDBJ databases">
        <title>Rhizophora mucronata_Transcriptome.</title>
        <authorList>
            <person name="Meera S.P."/>
            <person name="Sreeshan A."/>
            <person name="Augustine A."/>
        </authorList>
    </citation>
    <scope>NUCLEOTIDE SEQUENCE</scope>
    <source>
        <tissue evidence="1">Leaf</tissue>
    </source>
</reference>
<evidence type="ECO:0000313" key="1">
    <source>
        <dbReference type="EMBL" id="MBW88369.1"/>
    </source>
</evidence>
<protein>
    <submittedName>
        <fullName evidence="1">Uncharacterized protein</fullName>
    </submittedName>
</protein>
<name>A0A2P2J4H0_RHIMU</name>
<organism evidence="1">
    <name type="scientific">Rhizophora mucronata</name>
    <name type="common">Asiatic mangrove</name>
    <dbReference type="NCBI Taxonomy" id="61149"/>
    <lineage>
        <taxon>Eukaryota</taxon>
        <taxon>Viridiplantae</taxon>
        <taxon>Streptophyta</taxon>
        <taxon>Embryophyta</taxon>
        <taxon>Tracheophyta</taxon>
        <taxon>Spermatophyta</taxon>
        <taxon>Magnoliopsida</taxon>
        <taxon>eudicotyledons</taxon>
        <taxon>Gunneridae</taxon>
        <taxon>Pentapetalae</taxon>
        <taxon>rosids</taxon>
        <taxon>fabids</taxon>
        <taxon>Malpighiales</taxon>
        <taxon>Rhizophoraceae</taxon>
        <taxon>Rhizophora</taxon>
    </lineage>
</organism>
<sequence>MFVLMNFPSLDISIISLHSLPKWKAAESAR</sequence>